<dbReference type="PANTHER" id="PTHR33477:SF3">
    <property type="entry name" value="P-LOOP NTPASE DOMAIN-CONTAINING PROTEIN LPA1 HOMOLOG 1"/>
    <property type="match status" value="1"/>
</dbReference>
<evidence type="ECO:0000256" key="1">
    <source>
        <dbReference type="SAM" id="SignalP"/>
    </source>
</evidence>
<evidence type="ECO:0008006" key="4">
    <source>
        <dbReference type="Google" id="ProtNLM"/>
    </source>
</evidence>
<dbReference type="EMBL" id="JALLPJ020000995">
    <property type="protein sequence ID" value="KAL3778258.1"/>
    <property type="molecule type" value="Genomic_DNA"/>
</dbReference>
<dbReference type="CDD" id="cd02019">
    <property type="entry name" value="NK"/>
    <property type="match status" value="1"/>
</dbReference>
<name>A0ABD3NQJ7_9STRA</name>
<dbReference type="Gene3D" id="3.40.50.300">
    <property type="entry name" value="P-loop containing nucleotide triphosphate hydrolases"/>
    <property type="match status" value="1"/>
</dbReference>
<dbReference type="PANTHER" id="PTHR33477">
    <property type="entry name" value="P-LOOP NTPASE DOMAIN-CONTAINING PROTEIN LPA1 HOMOLOG 1"/>
    <property type="match status" value="1"/>
</dbReference>
<reference evidence="2 3" key="1">
    <citation type="submission" date="2024-10" db="EMBL/GenBank/DDBJ databases">
        <title>Updated reference genomes for cyclostephanoid diatoms.</title>
        <authorList>
            <person name="Roberts W.R."/>
            <person name="Alverson A.J."/>
        </authorList>
    </citation>
    <scope>NUCLEOTIDE SEQUENCE [LARGE SCALE GENOMIC DNA]</scope>
    <source>
        <strain evidence="2 3">AJA010-31</strain>
    </source>
</reference>
<evidence type="ECO:0000313" key="2">
    <source>
        <dbReference type="EMBL" id="KAL3778258.1"/>
    </source>
</evidence>
<sequence length="306" mass="33501">MRLITIMLGLVASSSLAFQPAPKRNIVKQHAPCETQTSVSAAVKQRLTFNSPPPLRDGKTPPKLILIGGCPGTGKSTFGMSLALEQGILKCISTDTVRAVMRSYVPESISPPLHRSSYASSSEDESDDPVKSWIETCKVLDSSVEGLVDDAIQRGVSLVLEGVSLRPNRKWIDKFTAAGGTACGVLLTVSDEETHRKLLLKRGFMTGNKAAEEKKLKSFDRVRLIQDEMIRSARENGWLLIEQRVDPDPLDVVADELSRVATCMGEIEMNDFDDCEVPVSSVKDAKELVRAELSDVVEEETSEVEI</sequence>
<protein>
    <recommendedName>
        <fullName evidence="4">Zeta toxin domain-containing protein</fullName>
    </recommendedName>
</protein>
<dbReference type="SUPFAM" id="SSF52540">
    <property type="entry name" value="P-loop containing nucleoside triphosphate hydrolases"/>
    <property type="match status" value="1"/>
</dbReference>
<proteinExistence type="predicted"/>
<keyword evidence="1" id="KW-0732">Signal</keyword>
<dbReference type="InterPro" id="IPR027417">
    <property type="entry name" value="P-loop_NTPase"/>
</dbReference>
<dbReference type="Proteomes" id="UP001530400">
    <property type="component" value="Unassembled WGS sequence"/>
</dbReference>
<feature type="chain" id="PRO_5044895608" description="Zeta toxin domain-containing protein" evidence="1">
    <location>
        <begin position="18"/>
        <end position="306"/>
    </location>
</feature>
<evidence type="ECO:0000313" key="3">
    <source>
        <dbReference type="Proteomes" id="UP001530400"/>
    </source>
</evidence>
<dbReference type="AlphaFoldDB" id="A0ABD3NQJ7"/>
<comment type="caution">
    <text evidence="2">The sequence shown here is derived from an EMBL/GenBank/DDBJ whole genome shotgun (WGS) entry which is preliminary data.</text>
</comment>
<gene>
    <name evidence="2" type="ORF">ACHAWO_011135</name>
</gene>
<organism evidence="2 3">
    <name type="scientific">Cyclotella atomus</name>
    <dbReference type="NCBI Taxonomy" id="382360"/>
    <lineage>
        <taxon>Eukaryota</taxon>
        <taxon>Sar</taxon>
        <taxon>Stramenopiles</taxon>
        <taxon>Ochrophyta</taxon>
        <taxon>Bacillariophyta</taxon>
        <taxon>Coscinodiscophyceae</taxon>
        <taxon>Thalassiosirophycidae</taxon>
        <taxon>Stephanodiscales</taxon>
        <taxon>Stephanodiscaceae</taxon>
        <taxon>Cyclotella</taxon>
    </lineage>
</organism>
<keyword evidence="3" id="KW-1185">Reference proteome</keyword>
<dbReference type="Pfam" id="PF13671">
    <property type="entry name" value="AAA_33"/>
    <property type="match status" value="1"/>
</dbReference>
<feature type="signal peptide" evidence="1">
    <location>
        <begin position="1"/>
        <end position="17"/>
    </location>
</feature>
<accession>A0ABD3NQJ7</accession>